<evidence type="ECO:0000313" key="1">
    <source>
        <dbReference type="EMBL" id="MBS9535286.1"/>
    </source>
</evidence>
<accession>A0ABS5RM26</accession>
<sequence>MQYLGVVLPTADEQGAGSALRVRRPDSERLQSLAKARQSAVIDVVHAAIDALERQEFLRGLNGDYQRLRSDPELWERYLTERREWDALA</sequence>
<dbReference type="Proteomes" id="UP001519535">
    <property type="component" value="Unassembled WGS sequence"/>
</dbReference>
<comment type="caution">
    <text evidence="1">The sequence shown here is derived from an EMBL/GenBank/DDBJ whole genome shotgun (WGS) entry which is preliminary data.</text>
</comment>
<reference evidence="1 2" key="1">
    <citation type="submission" date="2021-05" db="EMBL/GenBank/DDBJ databases">
        <title>Mycobacterium acidophilum sp. nov., an extremely acid-tolerant member of the genus Mycobacterium.</title>
        <authorList>
            <person name="Xia J."/>
        </authorList>
    </citation>
    <scope>NUCLEOTIDE SEQUENCE [LARGE SCALE GENOMIC DNA]</scope>
    <source>
        <strain evidence="1 2">M1</strain>
    </source>
</reference>
<proteinExistence type="predicted"/>
<protein>
    <recommendedName>
        <fullName evidence="3">Toxin-antitoxin system protein</fullName>
    </recommendedName>
</protein>
<organism evidence="1 2">
    <name type="scientific">Mycolicibacter acidiphilus</name>
    <dbReference type="NCBI Taxonomy" id="2835306"/>
    <lineage>
        <taxon>Bacteria</taxon>
        <taxon>Bacillati</taxon>
        <taxon>Actinomycetota</taxon>
        <taxon>Actinomycetes</taxon>
        <taxon>Mycobacteriales</taxon>
        <taxon>Mycobacteriaceae</taxon>
        <taxon>Mycolicibacter</taxon>
    </lineage>
</organism>
<keyword evidence="2" id="KW-1185">Reference proteome</keyword>
<dbReference type="EMBL" id="JAHCLR010000039">
    <property type="protein sequence ID" value="MBS9535286.1"/>
    <property type="molecule type" value="Genomic_DNA"/>
</dbReference>
<evidence type="ECO:0008006" key="3">
    <source>
        <dbReference type="Google" id="ProtNLM"/>
    </source>
</evidence>
<name>A0ABS5RM26_9MYCO</name>
<gene>
    <name evidence="1" type="ORF">KIH27_16990</name>
</gene>
<evidence type="ECO:0000313" key="2">
    <source>
        <dbReference type="Proteomes" id="UP001519535"/>
    </source>
</evidence>